<gene>
    <name evidence="1" type="ORF">POM88_028124</name>
</gene>
<evidence type="ECO:0000313" key="1">
    <source>
        <dbReference type="EMBL" id="KAK1381380.1"/>
    </source>
</evidence>
<name>A0AAD8I9Q9_9APIA</name>
<reference evidence="1" key="2">
    <citation type="submission" date="2023-05" db="EMBL/GenBank/DDBJ databases">
        <authorList>
            <person name="Schelkunov M.I."/>
        </authorList>
    </citation>
    <scope>NUCLEOTIDE SEQUENCE</scope>
    <source>
        <strain evidence="1">Hsosn_3</strain>
        <tissue evidence="1">Leaf</tissue>
    </source>
</reference>
<proteinExistence type="predicted"/>
<reference evidence="1" key="1">
    <citation type="submission" date="2023-02" db="EMBL/GenBank/DDBJ databases">
        <title>Genome of toxic invasive species Heracleum sosnowskyi carries increased number of genes despite the absence of recent whole-genome duplications.</title>
        <authorList>
            <person name="Schelkunov M."/>
            <person name="Shtratnikova V."/>
            <person name="Makarenko M."/>
            <person name="Klepikova A."/>
            <person name="Omelchenko D."/>
            <person name="Novikova G."/>
            <person name="Obukhova E."/>
            <person name="Bogdanov V."/>
            <person name="Penin A."/>
            <person name="Logacheva M."/>
        </authorList>
    </citation>
    <scope>NUCLEOTIDE SEQUENCE</scope>
    <source>
        <strain evidence="1">Hsosn_3</strain>
        <tissue evidence="1">Leaf</tissue>
    </source>
</reference>
<dbReference type="Proteomes" id="UP001237642">
    <property type="component" value="Unassembled WGS sequence"/>
</dbReference>
<dbReference type="EMBL" id="JAUIZM010000006">
    <property type="protein sequence ID" value="KAK1381380.1"/>
    <property type="molecule type" value="Genomic_DNA"/>
</dbReference>
<evidence type="ECO:0000313" key="2">
    <source>
        <dbReference type="Proteomes" id="UP001237642"/>
    </source>
</evidence>
<sequence length="245" mass="27739">MLGVLRSQLRGLTLRGGAFVSNPASTYLSRINHRHALSSFLQVSQFGEFSTCTDNELKEDAKGSGGISNSFRMAQKRKRNARKQIAKGDIVDLHDLLFTENRDYLVKYNDNRKVKAEHLAGYPFSDERIFELISEYDDIIAKPSLHTLLASPQRDYVISNKAEKVPIHTLENKTKSKIAEDDDVEIYVTKNCPEFVLSLVGLCRHRSYDLASCSYIPSESFIQGAWHDTTMAAAVTKQERNITKY</sequence>
<dbReference type="AlphaFoldDB" id="A0AAD8I9Q9"/>
<keyword evidence="2" id="KW-1185">Reference proteome</keyword>
<protein>
    <submittedName>
        <fullName evidence="1">Uncharacterized protein</fullName>
    </submittedName>
</protein>
<accession>A0AAD8I9Q9</accession>
<organism evidence="1 2">
    <name type="scientific">Heracleum sosnowskyi</name>
    <dbReference type="NCBI Taxonomy" id="360622"/>
    <lineage>
        <taxon>Eukaryota</taxon>
        <taxon>Viridiplantae</taxon>
        <taxon>Streptophyta</taxon>
        <taxon>Embryophyta</taxon>
        <taxon>Tracheophyta</taxon>
        <taxon>Spermatophyta</taxon>
        <taxon>Magnoliopsida</taxon>
        <taxon>eudicotyledons</taxon>
        <taxon>Gunneridae</taxon>
        <taxon>Pentapetalae</taxon>
        <taxon>asterids</taxon>
        <taxon>campanulids</taxon>
        <taxon>Apiales</taxon>
        <taxon>Apiaceae</taxon>
        <taxon>Apioideae</taxon>
        <taxon>apioid superclade</taxon>
        <taxon>Tordylieae</taxon>
        <taxon>Tordyliinae</taxon>
        <taxon>Heracleum</taxon>
    </lineage>
</organism>
<comment type="caution">
    <text evidence="1">The sequence shown here is derived from an EMBL/GenBank/DDBJ whole genome shotgun (WGS) entry which is preliminary data.</text>
</comment>